<dbReference type="EMBL" id="OZ038524">
    <property type="protein sequence ID" value="CAL2086189.1"/>
    <property type="molecule type" value="Genomic_DNA"/>
</dbReference>
<dbReference type="InterPro" id="IPR023193">
    <property type="entry name" value="EPSP_synthase_CS"/>
</dbReference>
<dbReference type="PANTHER" id="PTHR21090">
    <property type="entry name" value="AROM/DEHYDROQUINATE SYNTHASE"/>
    <property type="match status" value="1"/>
</dbReference>
<evidence type="ECO:0000256" key="1">
    <source>
        <dbReference type="ARBA" id="ARBA00004811"/>
    </source>
</evidence>
<proteinExistence type="inferred from homology"/>
<evidence type="ECO:0000313" key="11">
    <source>
        <dbReference type="Proteomes" id="UP001497514"/>
    </source>
</evidence>
<comment type="pathway">
    <text evidence="1">Metabolic intermediate biosynthesis; chorismate biosynthesis; chorismate from D-erythrose 4-phosphate and phosphoenolpyruvate: step 6/7.</text>
</comment>
<dbReference type="InterPro" id="IPR006264">
    <property type="entry name" value="EPSP_synthase"/>
</dbReference>
<evidence type="ECO:0000256" key="4">
    <source>
        <dbReference type="ARBA" id="ARBA00022605"/>
    </source>
</evidence>
<name>A0ABP1EQ41_9FLAO</name>
<keyword evidence="4" id="KW-0028">Amino-acid biosynthesis</keyword>
<evidence type="ECO:0000256" key="2">
    <source>
        <dbReference type="ARBA" id="ARBA00009948"/>
    </source>
</evidence>
<keyword evidence="6" id="KW-0057">Aromatic amino acid biosynthesis</keyword>
<evidence type="ECO:0000313" key="10">
    <source>
        <dbReference type="EMBL" id="CAL2086189.1"/>
    </source>
</evidence>
<feature type="domain" description="Enolpyruvate transferase" evidence="9">
    <location>
        <begin position="63"/>
        <end position="402"/>
    </location>
</feature>
<dbReference type="GeneID" id="65210117"/>
<keyword evidence="5 10" id="KW-0808">Transferase</keyword>
<sequence length="413" mass="45509">MNLQLASRRDQTISSEVVISGSKSESNRLLILQQLFPEITIQNLSDSDDTHHLQEALSEENKKNEIADIGHAGTAMRFLTAFFATQEGVTKILQGSERMHNRPIEILVNALRDLDVSIEYLEKEGYPPIKITGKNIVKNTVTIDGNVSSQYISALMLIAPSLKNGLAIDLKGIVTSVPYIEMTLSLLHQIGVSATFIKNTIKIEALENVVPQNIVVESDWSSASYFYSLIALSKVGATVELTAYKKDSLQGDNCLATIYKHFGVTTTFKENTIVLSKEEKHSTAILSEDLKNAPDIAQTIVVTCFGLGIACDLTGLHTLKIKETDRLEALKKELTKLGANISVTSQSLHLKVANSINRNITIATYNDHRMAMSFAPLALKTTIIIADAQVVSKSYLNFWEDMQQVGLETIKVK</sequence>
<evidence type="ECO:0000256" key="8">
    <source>
        <dbReference type="ARBA" id="ARBA00044633"/>
    </source>
</evidence>
<dbReference type="InterPro" id="IPR013792">
    <property type="entry name" value="RNA3'P_cycl/enolpyr_Trfase_a/b"/>
</dbReference>
<accession>A0ABP1EQ41</accession>
<reference evidence="10 11" key="1">
    <citation type="submission" date="2024-05" db="EMBL/GenBank/DDBJ databases">
        <authorList>
            <person name="Duchaud E."/>
        </authorList>
    </citation>
    <scope>NUCLEOTIDE SEQUENCE [LARGE SCALE GENOMIC DNA]</scope>
    <source>
        <strain evidence="10">Ena-SAMPLE-TAB-13-05-2024-13:56:06:370-140309</strain>
    </source>
</reference>
<dbReference type="GO" id="GO:0003866">
    <property type="term" value="F:3-phosphoshikimate 1-carboxyvinyltransferase activity"/>
    <property type="evidence" value="ECO:0007669"/>
    <property type="project" value="UniProtKB-EC"/>
</dbReference>
<dbReference type="Gene3D" id="3.65.10.10">
    <property type="entry name" value="Enolpyruvate transferase domain"/>
    <property type="match status" value="2"/>
</dbReference>
<dbReference type="PIRSF" id="PIRSF000505">
    <property type="entry name" value="EPSPS"/>
    <property type="match status" value="1"/>
</dbReference>
<protein>
    <recommendedName>
        <fullName evidence="3">3-phosphoshikimate 1-carboxyvinyltransferase</fullName>
        <ecNumber evidence="3">2.5.1.19</ecNumber>
    </recommendedName>
    <alternativeName>
        <fullName evidence="7">5-enolpyruvylshikimate-3-phosphate synthase</fullName>
    </alternativeName>
</protein>
<evidence type="ECO:0000256" key="5">
    <source>
        <dbReference type="ARBA" id="ARBA00022679"/>
    </source>
</evidence>
<dbReference type="Proteomes" id="UP001497514">
    <property type="component" value="Chromosome"/>
</dbReference>
<gene>
    <name evidence="10" type="primary">aroA</name>
    <name evidence="10" type="ORF">TD3509T_2011</name>
</gene>
<evidence type="ECO:0000256" key="7">
    <source>
        <dbReference type="ARBA" id="ARBA00030046"/>
    </source>
</evidence>
<dbReference type="SUPFAM" id="SSF55205">
    <property type="entry name" value="EPT/RTPC-like"/>
    <property type="match status" value="1"/>
</dbReference>
<dbReference type="EC" id="2.5.1.19" evidence="3"/>
<dbReference type="PROSITE" id="PS00885">
    <property type="entry name" value="EPSP_SYNTHASE_2"/>
    <property type="match status" value="1"/>
</dbReference>
<evidence type="ECO:0000256" key="3">
    <source>
        <dbReference type="ARBA" id="ARBA00012450"/>
    </source>
</evidence>
<comment type="similarity">
    <text evidence="2">Belongs to the EPSP synthase family.</text>
</comment>
<keyword evidence="11" id="KW-1185">Reference proteome</keyword>
<evidence type="ECO:0000259" key="9">
    <source>
        <dbReference type="Pfam" id="PF00275"/>
    </source>
</evidence>
<evidence type="ECO:0000256" key="6">
    <source>
        <dbReference type="ARBA" id="ARBA00023141"/>
    </source>
</evidence>
<dbReference type="Pfam" id="PF00275">
    <property type="entry name" value="EPSP_synthase"/>
    <property type="match status" value="1"/>
</dbReference>
<dbReference type="RefSeq" id="WP_101903095.1">
    <property type="nucleotide sequence ID" value="NZ_JBFKZT010000001.1"/>
</dbReference>
<dbReference type="PANTHER" id="PTHR21090:SF5">
    <property type="entry name" value="PENTAFUNCTIONAL AROM POLYPEPTIDE"/>
    <property type="match status" value="1"/>
</dbReference>
<dbReference type="InterPro" id="IPR036968">
    <property type="entry name" value="Enolpyruvate_Tfrase_sf"/>
</dbReference>
<dbReference type="InterPro" id="IPR001986">
    <property type="entry name" value="Enolpyruvate_Tfrase_dom"/>
</dbReference>
<comment type="catalytic activity">
    <reaction evidence="8">
        <text>3-phosphoshikimate + phosphoenolpyruvate = 5-O-(1-carboxyvinyl)-3-phosphoshikimate + phosphate</text>
        <dbReference type="Rhea" id="RHEA:21256"/>
        <dbReference type="ChEBI" id="CHEBI:43474"/>
        <dbReference type="ChEBI" id="CHEBI:57701"/>
        <dbReference type="ChEBI" id="CHEBI:58702"/>
        <dbReference type="ChEBI" id="CHEBI:145989"/>
        <dbReference type="EC" id="2.5.1.19"/>
    </reaction>
    <physiologicalReaction direction="left-to-right" evidence="8">
        <dbReference type="Rhea" id="RHEA:21257"/>
    </physiologicalReaction>
</comment>
<organism evidence="10 11">
    <name type="scientific">Tenacibaculum dicentrarchi</name>
    <dbReference type="NCBI Taxonomy" id="669041"/>
    <lineage>
        <taxon>Bacteria</taxon>
        <taxon>Pseudomonadati</taxon>
        <taxon>Bacteroidota</taxon>
        <taxon>Flavobacteriia</taxon>
        <taxon>Flavobacteriales</taxon>
        <taxon>Flavobacteriaceae</taxon>
        <taxon>Tenacibaculum</taxon>
    </lineage>
</organism>